<keyword evidence="2" id="KW-1185">Reference proteome</keyword>
<dbReference type="Proteomes" id="UP000293912">
    <property type="component" value="Chromosome"/>
</dbReference>
<accession>A0A4V1ABL7</accession>
<evidence type="ECO:0000313" key="1">
    <source>
        <dbReference type="EMBL" id="QBM28403.1"/>
    </source>
</evidence>
<name>A0A4V1ABL7_HYDPS</name>
<dbReference type="KEGG" id="hpse:HPF_11940"/>
<reference evidence="1 2" key="1">
    <citation type="submission" date="2019-03" db="EMBL/GenBank/DDBJ databases">
        <authorList>
            <person name="Sebastian G."/>
            <person name="Baumann P."/>
            <person name="Ruckert C."/>
            <person name="Kalinowski J."/>
            <person name="Nebel B."/>
            <person name="Takors R."/>
            <person name="Blombach B."/>
        </authorList>
    </citation>
    <scope>NUCLEOTIDE SEQUENCE [LARGE SCALE GENOMIC DNA]</scope>
    <source>
        <strain evidence="1 2">DSM 1084</strain>
    </source>
</reference>
<organism evidence="1 2">
    <name type="scientific">Hydrogenophaga pseudoflava</name>
    <name type="common">Pseudomonas carboxydoflava</name>
    <dbReference type="NCBI Taxonomy" id="47421"/>
    <lineage>
        <taxon>Bacteria</taxon>
        <taxon>Pseudomonadati</taxon>
        <taxon>Pseudomonadota</taxon>
        <taxon>Betaproteobacteria</taxon>
        <taxon>Burkholderiales</taxon>
        <taxon>Comamonadaceae</taxon>
        <taxon>Hydrogenophaga</taxon>
    </lineage>
</organism>
<sequence>MAKPDGSPRLVRWPRRLAVAALVVGVLLMSVFAWRAWRQHDYQTRLAAGEIQVETLRGWMTLSYIERVHGVPEAQVREALGLPASGGDDLSLHDWFGAQGIDPLEGRKKVEALILARRSALQEPDR</sequence>
<evidence type="ECO:0000313" key="2">
    <source>
        <dbReference type="Proteomes" id="UP000293912"/>
    </source>
</evidence>
<dbReference type="AlphaFoldDB" id="A0A4V1ABL7"/>
<gene>
    <name evidence="1" type="ORF">HPF_11940</name>
</gene>
<protein>
    <submittedName>
        <fullName evidence="1">Uncharacterized protein</fullName>
    </submittedName>
</protein>
<dbReference type="RefSeq" id="WP_079365840.1">
    <property type="nucleotide sequence ID" value="NZ_CP037867.1"/>
</dbReference>
<dbReference type="EMBL" id="CP037867">
    <property type="protein sequence ID" value="QBM28403.1"/>
    <property type="molecule type" value="Genomic_DNA"/>
</dbReference>
<proteinExistence type="predicted"/>